<dbReference type="AlphaFoldDB" id="A0A1E5BY56"/>
<evidence type="ECO:0000313" key="1">
    <source>
        <dbReference type="EMBL" id="OEE58161.1"/>
    </source>
</evidence>
<accession>A0A1E5BY56</accession>
<reference evidence="1 2" key="1">
    <citation type="journal article" date="2012" name="Science">
        <title>Ecological populations of bacteria act as socially cohesive units of antibiotic production and resistance.</title>
        <authorList>
            <person name="Cordero O.X."/>
            <person name="Wildschutte H."/>
            <person name="Kirkup B."/>
            <person name="Proehl S."/>
            <person name="Ngo L."/>
            <person name="Hussain F."/>
            <person name="Le Roux F."/>
            <person name="Mincer T."/>
            <person name="Polz M.F."/>
        </authorList>
    </citation>
    <scope>NUCLEOTIDE SEQUENCE [LARGE SCALE GENOMIC DNA]</scope>
    <source>
        <strain evidence="1 2">FF-454</strain>
    </source>
</reference>
<gene>
    <name evidence="1" type="ORF">A1OK_16490</name>
</gene>
<protein>
    <submittedName>
        <fullName evidence="1">Uncharacterized protein</fullName>
    </submittedName>
</protein>
<dbReference type="EMBL" id="AJWN02000099">
    <property type="protein sequence ID" value="OEE58161.1"/>
    <property type="molecule type" value="Genomic_DNA"/>
</dbReference>
<dbReference type="Proteomes" id="UP000095039">
    <property type="component" value="Unassembled WGS sequence"/>
</dbReference>
<organism evidence="1 2">
    <name type="scientific">Enterovibrio norvegicus FF-454</name>
    <dbReference type="NCBI Taxonomy" id="1185651"/>
    <lineage>
        <taxon>Bacteria</taxon>
        <taxon>Pseudomonadati</taxon>
        <taxon>Pseudomonadota</taxon>
        <taxon>Gammaproteobacteria</taxon>
        <taxon>Vibrionales</taxon>
        <taxon>Vibrionaceae</taxon>
        <taxon>Enterovibrio</taxon>
    </lineage>
</organism>
<name>A0A1E5BY56_9GAMM</name>
<evidence type="ECO:0000313" key="2">
    <source>
        <dbReference type="Proteomes" id="UP000095039"/>
    </source>
</evidence>
<keyword evidence="2" id="KW-1185">Reference proteome</keyword>
<proteinExistence type="predicted"/>
<comment type="caution">
    <text evidence="1">The sequence shown here is derived from an EMBL/GenBank/DDBJ whole genome shotgun (WGS) entry which is preliminary data.</text>
</comment>
<sequence length="60" mass="6988">MIMTSKRQQQARQFEQETSGGLTFLIGIVVDMDMDIFVQLNYGIILQNRAHFSKFVVQQH</sequence>